<keyword evidence="2" id="KW-1185">Reference proteome</keyword>
<dbReference type="InterPro" id="IPR021109">
    <property type="entry name" value="Peptidase_aspartic_dom_sf"/>
</dbReference>
<protein>
    <submittedName>
        <fullName evidence="1">Uncharacterized protein</fullName>
    </submittedName>
</protein>
<gene>
    <name evidence="1" type="ORF">ES332_D06G108300v1</name>
</gene>
<dbReference type="EMBL" id="CM017628">
    <property type="protein sequence ID" value="TYH66229.1"/>
    <property type="molecule type" value="Genomic_DNA"/>
</dbReference>
<dbReference type="Proteomes" id="UP000322667">
    <property type="component" value="Chromosome D06"/>
</dbReference>
<evidence type="ECO:0000313" key="2">
    <source>
        <dbReference type="Proteomes" id="UP000322667"/>
    </source>
</evidence>
<organism evidence="1 2">
    <name type="scientific">Gossypium tomentosum</name>
    <name type="common">Hawaiian cotton</name>
    <name type="synonym">Gossypium sandvicense</name>
    <dbReference type="NCBI Taxonomy" id="34277"/>
    <lineage>
        <taxon>Eukaryota</taxon>
        <taxon>Viridiplantae</taxon>
        <taxon>Streptophyta</taxon>
        <taxon>Embryophyta</taxon>
        <taxon>Tracheophyta</taxon>
        <taxon>Spermatophyta</taxon>
        <taxon>Magnoliopsida</taxon>
        <taxon>eudicotyledons</taxon>
        <taxon>Gunneridae</taxon>
        <taxon>Pentapetalae</taxon>
        <taxon>rosids</taxon>
        <taxon>malvids</taxon>
        <taxon>Malvales</taxon>
        <taxon>Malvaceae</taxon>
        <taxon>Malvoideae</taxon>
        <taxon>Gossypium</taxon>
    </lineage>
</organism>
<accession>A0A5D2KHJ9</accession>
<reference evidence="1 2" key="1">
    <citation type="submission" date="2019-07" db="EMBL/GenBank/DDBJ databases">
        <title>WGS assembly of Gossypium tomentosum.</title>
        <authorList>
            <person name="Chen Z.J."/>
            <person name="Sreedasyam A."/>
            <person name="Ando A."/>
            <person name="Song Q."/>
            <person name="De L."/>
            <person name="Hulse-Kemp A."/>
            <person name="Ding M."/>
            <person name="Ye W."/>
            <person name="Kirkbride R."/>
            <person name="Jenkins J."/>
            <person name="Plott C."/>
            <person name="Lovell J."/>
            <person name="Lin Y.-M."/>
            <person name="Vaughn R."/>
            <person name="Liu B."/>
            <person name="Li W."/>
            <person name="Simpson S."/>
            <person name="Scheffler B."/>
            <person name="Saski C."/>
            <person name="Grover C."/>
            <person name="Hu G."/>
            <person name="Conover J."/>
            <person name="Carlson J."/>
            <person name="Shu S."/>
            <person name="Boston L."/>
            <person name="Williams M."/>
            <person name="Peterson D."/>
            <person name="Mcgee K."/>
            <person name="Jones D."/>
            <person name="Wendel J."/>
            <person name="Stelly D."/>
            <person name="Grimwood J."/>
            <person name="Schmutz J."/>
        </authorList>
    </citation>
    <scope>NUCLEOTIDE SEQUENCE [LARGE SCALE GENOMIC DNA]</scope>
    <source>
        <strain evidence="1">7179.01</strain>
    </source>
</reference>
<evidence type="ECO:0000313" key="1">
    <source>
        <dbReference type="EMBL" id="TYH66229.1"/>
    </source>
</evidence>
<name>A0A5D2KHJ9_GOSTO</name>
<sequence length="68" mass="7654">MSNFSVLVGNEDKLQNKGCMHNLKLRVQGTELMTNFYVLPLEANKMILGVAWMATLGLVTMDFSTLQF</sequence>
<proteinExistence type="predicted"/>
<dbReference type="Gene3D" id="2.40.70.10">
    <property type="entry name" value="Acid Proteases"/>
    <property type="match status" value="1"/>
</dbReference>
<dbReference type="AlphaFoldDB" id="A0A5D2KHJ9"/>